<keyword evidence="2 5" id="KW-0418">Kinase</keyword>
<comment type="similarity">
    <text evidence="2">Belongs to the thiamine-monophosphate kinase family.</text>
</comment>
<dbReference type="GO" id="GO:0009229">
    <property type="term" value="P:thiamine diphosphate biosynthetic process"/>
    <property type="evidence" value="ECO:0007669"/>
    <property type="project" value="UniProtKB-UniRule"/>
</dbReference>
<feature type="binding site" evidence="2">
    <location>
        <position position="72"/>
    </location>
    <ligand>
        <name>Mg(2+)</name>
        <dbReference type="ChEBI" id="CHEBI:18420"/>
        <label>4</label>
    </ligand>
</feature>
<dbReference type="EMBL" id="QWDD01000001">
    <property type="protein sequence ID" value="RNJ51718.1"/>
    <property type="molecule type" value="Genomic_DNA"/>
</dbReference>
<feature type="binding site" evidence="2">
    <location>
        <position position="72"/>
    </location>
    <ligand>
        <name>Mg(2+)</name>
        <dbReference type="ChEBI" id="CHEBI:18420"/>
        <label>3</label>
    </ligand>
</feature>
<evidence type="ECO:0000313" key="6">
    <source>
        <dbReference type="Proteomes" id="UP000268623"/>
    </source>
</evidence>
<dbReference type="InterPro" id="IPR010918">
    <property type="entry name" value="PurM-like_C_dom"/>
</dbReference>
<dbReference type="OrthoDB" id="9802811at2"/>
<dbReference type="GO" id="GO:0009030">
    <property type="term" value="F:thiamine-phosphate kinase activity"/>
    <property type="evidence" value="ECO:0007669"/>
    <property type="project" value="UniProtKB-UniRule"/>
</dbReference>
<feature type="domain" description="PurM-like C-terminal" evidence="4">
    <location>
        <begin position="148"/>
        <end position="249"/>
    </location>
</feature>
<feature type="domain" description="PurM-like N-terminal" evidence="3">
    <location>
        <begin position="27"/>
        <end position="137"/>
    </location>
</feature>
<feature type="binding site" evidence="2">
    <location>
        <begin position="119"/>
        <end position="120"/>
    </location>
    <ligand>
        <name>ATP</name>
        <dbReference type="ChEBI" id="CHEBI:30616"/>
    </ligand>
</feature>
<dbReference type="GO" id="GO:0009228">
    <property type="term" value="P:thiamine biosynthetic process"/>
    <property type="evidence" value="ECO:0007669"/>
    <property type="project" value="UniProtKB-KW"/>
</dbReference>
<comment type="caution">
    <text evidence="5">The sequence shown here is derived from an EMBL/GenBank/DDBJ whole genome shotgun (WGS) entry which is preliminary data.</text>
</comment>
<evidence type="ECO:0000259" key="3">
    <source>
        <dbReference type="Pfam" id="PF00586"/>
    </source>
</evidence>
<dbReference type="PANTHER" id="PTHR30270:SF0">
    <property type="entry name" value="THIAMINE-MONOPHOSPHATE KINASE"/>
    <property type="match status" value="1"/>
</dbReference>
<feature type="binding site" evidence="2">
    <location>
        <position position="42"/>
    </location>
    <ligand>
        <name>Mg(2+)</name>
        <dbReference type="ChEBI" id="CHEBI:18420"/>
        <label>4</label>
    </ligand>
</feature>
<comment type="pathway">
    <text evidence="2">Cofactor biosynthesis; thiamine diphosphate biosynthesis; thiamine diphosphate from thiamine phosphate: step 1/1.</text>
</comment>
<dbReference type="SUPFAM" id="SSF56042">
    <property type="entry name" value="PurM C-terminal domain-like"/>
    <property type="match status" value="1"/>
</dbReference>
<keyword evidence="2" id="KW-0479">Metal-binding</keyword>
<name>A0A3M9XXC2_9HYPH</name>
<dbReference type="HAMAP" id="MF_02128">
    <property type="entry name" value="TMP_kinase"/>
    <property type="match status" value="1"/>
</dbReference>
<feature type="binding site" evidence="2">
    <location>
        <position position="264"/>
    </location>
    <ligand>
        <name>substrate</name>
    </ligand>
</feature>
<dbReference type="PIRSF" id="PIRSF005303">
    <property type="entry name" value="Thiam_monoph_kin"/>
    <property type="match status" value="1"/>
</dbReference>
<dbReference type="Pfam" id="PF02769">
    <property type="entry name" value="AIRS_C"/>
    <property type="match status" value="1"/>
</dbReference>
<dbReference type="AlphaFoldDB" id="A0A3M9XXC2"/>
<feature type="binding site" evidence="2">
    <location>
        <position position="51"/>
    </location>
    <ligand>
        <name>substrate</name>
    </ligand>
</feature>
<evidence type="ECO:0000259" key="4">
    <source>
        <dbReference type="Pfam" id="PF02769"/>
    </source>
</evidence>
<feature type="binding site" evidence="2">
    <location>
        <position position="120"/>
    </location>
    <ligand>
        <name>Mg(2+)</name>
        <dbReference type="ChEBI" id="CHEBI:18420"/>
        <label>1</label>
    </ligand>
</feature>
<keyword evidence="1 2" id="KW-0784">Thiamine biosynthesis</keyword>
<evidence type="ECO:0000313" key="5">
    <source>
        <dbReference type="EMBL" id="RNJ51718.1"/>
    </source>
</evidence>
<comment type="function">
    <text evidence="2">Catalyzes the ATP-dependent phosphorylation of thiamine-monophosphate (TMP) to form thiamine-pyrophosphate (TPP), the active form of vitamin B1.</text>
</comment>
<feature type="binding site" evidence="2">
    <location>
        <position position="72"/>
    </location>
    <ligand>
        <name>Mg(2+)</name>
        <dbReference type="ChEBI" id="CHEBI:18420"/>
        <label>2</label>
    </ligand>
</feature>
<feature type="binding site" evidence="2">
    <location>
        <position position="215"/>
    </location>
    <ligand>
        <name>Mg(2+)</name>
        <dbReference type="ChEBI" id="CHEBI:18420"/>
        <label>5</label>
    </ligand>
</feature>
<keyword evidence="2 5" id="KW-0808">Transferase</keyword>
<dbReference type="Gene3D" id="3.30.1330.10">
    <property type="entry name" value="PurM-like, N-terminal domain"/>
    <property type="match status" value="1"/>
</dbReference>
<dbReference type="InterPro" id="IPR036676">
    <property type="entry name" value="PurM-like_C_sf"/>
</dbReference>
<comment type="caution">
    <text evidence="2">Lacks conserved residue(s) required for the propagation of feature annotation.</text>
</comment>
<feature type="binding site" evidence="2">
    <location>
        <position position="28"/>
    </location>
    <ligand>
        <name>Mg(2+)</name>
        <dbReference type="ChEBI" id="CHEBI:18420"/>
        <label>3</label>
    </ligand>
</feature>
<dbReference type="EC" id="2.7.4.16" evidence="2"/>
<comment type="catalytic activity">
    <reaction evidence="2">
        <text>thiamine phosphate + ATP = thiamine diphosphate + ADP</text>
        <dbReference type="Rhea" id="RHEA:15913"/>
        <dbReference type="ChEBI" id="CHEBI:30616"/>
        <dbReference type="ChEBI" id="CHEBI:37575"/>
        <dbReference type="ChEBI" id="CHEBI:58937"/>
        <dbReference type="ChEBI" id="CHEBI:456216"/>
        <dbReference type="EC" id="2.7.4.16"/>
    </reaction>
</comment>
<dbReference type="Gene3D" id="3.90.650.10">
    <property type="entry name" value="PurM-like C-terminal domain"/>
    <property type="match status" value="1"/>
</dbReference>
<dbReference type="RefSeq" id="WP_123177568.1">
    <property type="nucleotide sequence ID" value="NZ_QWDD01000001.1"/>
</dbReference>
<feature type="binding site" evidence="2">
    <location>
        <position position="44"/>
    </location>
    <ligand>
        <name>Mg(2+)</name>
        <dbReference type="ChEBI" id="CHEBI:18420"/>
        <label>1</label>
    </ligand>
</feature>
<sequence length="315" mass="32528">MSRYSEDEIIARVFAPIAGAAALGLKDDAALLAPESAPLVVTTDMVVAGVHFFADDDPSLVAKKALRVNLSDLAAKGAEPIGFLLALALPDDWTNDWLDAFAAGLAEDARAYGAPLIGGDTGATPGPLTISITALGRARRFVPRTGAKPGDAIFVSGPIGDAALGLALRRDPALARRLSDEARDYLTGRYLLPQPRVDLSAWLGANASAAMDISDGLAGDLAKLCRASGVSAAIDLASVPLSAAAREAMAIDPALFETAITGGDDYEILITTGSEAPPAAPACRIGEIVAGSAPPVFLDGHKKPVFFKKLSFQHF</sequence>
<comment type="miscellaneous">
    <text evidence="2">Reaction mechanism of ThiL seems to utilize a direct, inline transfer of the gamma-phosphate of ATP to TMP rather than a phosphorylated enzyme intermediate.</text>
</comment>
<dbReference type="InterPro" id="IPR036921">
    <property type="entry name" value="PurM-like_N_sf"/>
</dbReference>
<evidence type="ECO:0000256" key="1">
    <source>
        <dbReference type="ARBA" id="ARBA00022977"/>
    </source>
</evidence>
<keyword evidence="2" id="KW-0547">Nucleotide-binding</keyword>
<dbReference type="PANTHER" id="PTHR30270">
    <property type="entry name" value="THIAMINE-MONOPHOSPHATE KINASE"/>
    <property type="match status" value="1"/>
</dbReference>
<dbReference type="Proteomes" id="UP000268623">
    <property type="component" value="Unassembled WGS sequence"/>
</dbReference>
<reference evidence="5 6" key="1">
    <citation type="submission" date="2018-08" db="EMBL/GenBank/DDBJ databases">
        <title>Genome sequence of Methylocystis hirsuta CSC1, a methanotroph able to accumulate PHAs.</title>
        <authorList>
            <person name="Bordel S."/>
            <person name="Rodriguez E."/>
            <person name="Gancedo J."/>
            <person name="Munoz R."/>
        </authorList>
    </citation>
    <scope>NUCLEOTIDE SEQUENCE [LARGE SCALE GENOMIC DNA]</scope>
    <source>
        <strain evidence="5 6">CSC1</strain>
    </source>
</reference>
<feature type="binding site" evidence="2">
    <location>
        <position position="212"/>
    </location>
    <ligand>
        <name>Mg(2+)</name>
        <dbReference type="ChEBI" id="CHEBI:18420"/>
        <label>3</label>
    </ligand>
</feature>
<keyword evidence="6" id="KW-1185">Reference proteome</keyword>
<organism evidence="5 6">
    <name type="scientific">Methylocystis hirsuta</name>
    <dbReference type="NCBI Taxonomy" id="369798"/>
    <lineage>
        <taxon>Bacteria</taxon>
        <taxon>Pseudomonadati</taxon>
        <taxon>Pseudomonadota</taxon>
        <taxon>Alphaproteobacteria</taxon>
        <taxon>Hyphomicrobiales</taxon>
        <taxon>Methylocystaceae</taxon>
        <taxon>Methylocystis</taxon>
    </lineage>
</organism>
<feature type="binding site" evidence="2">
    <location>
        <position position="144"/>
    </location>
    <ligand>
        <name>ATP</name>
        <dbReference type="ChEBI" id="CHEBI:30616"/>
    </ligand>
</feature>
<accession>A0A3M9XXC2</accession>
<evidence type="ECO:0000256" key="2">
    <source>
        <dbReference type="HAMAP-Rule" id="MF_02128"/>
    </source>
</evidence>
<dbReference type="InterPro" id="IPR016188">
    <property type="entry name" value="PurM-like_N"/>
</dbReference>
<dbReference type="SUPFAM" id="SSF55326">
    <property type="entry name" value="PurM N-terminal domain-like"/>
    <property type="match status" value="1"/>
</dbReference>
<protein>
    <recommendedName>
        <fullName evidence="2">Thiamine-monophosphate kinase</fullName>
        <shortName evidence="2">TMP kinase</shortName>
        <shortName evidence="2">Thiamine-phosphate kinase</shortName>
        <ecNumber evidence="2">2.7.4.16</ecNumber>
    </recommendedName>
</protein>
<keyword evidence="2" id="KW-0460">Magnesium</keyword>
<dbReference type="CDD" id="cd02194">
    <property type="entry name" value="ThiL"/>
    <property type="match status" value="1"/>
</dbReference>
<dbReference type="GO" id="GO:0000287">
    <property type="term" value="F:magnesium ion binding"/>
    <property type="evidence" value="ECO:0007669"/>
    <property type="project" value="UniProtKB-UniRule"/>
</dbReference>
<keyword evidence="2" id="KW-0067">ATP-binding</keyword>
<feature type="binding site" evidence="2">
    <location>
        <position position="214"/>
    </location>
    <ligand>
        <name>ATP</name>
        <dbReference type="ChEBI" id="CHEBI:30616"/>
    </ligand>
</feature>
<dbReference type="NCBIfam" id="TIGR01379">
    <property type="entry name" value="thiL"/>
    <property type="match status" value="1"/>
</dbReference>
<gene>
    <name evidence="2 5" type="primary">thiL</name>
    <name evidence="5" type="ORF">D1O30_10785</name>
</gene>
<proteinExistence type="inferred from homology"/>
<feature type="binding site" evidence="2">
    <location>
        <position position="43"/>
    </location>
    <ligand>
        <name>Mg(2+)</name>
        <dbReference type="ChEBI" id="CHEBI:18420"/>
        <label>1</label>
    </ligand>
</feature>
<dbReference type="GO" id="GO:0005524">
    <property type="term" value="F:ATP binding"/>
    <property type="evidence" value="ECO:0007669"/>
    <property type="project" value="UniProtKB-UniRule"/>
</dbReference>
<dbReference type="UniPathway" id="UPA00060">
    <property type="reaction ID" value="UER00142"/>
</dbReference>
<dbReference type="Pfam" id="PF00586">
    <property type="entry name" value="AIRS"/>
    <property type="match status" value="1"/>
</dbReference>
<feature type="binding site" evidence="2">
    <location>
        <position position="312"/>
    </location>
    <ligand>
        <name>substrate</name>
    </ligand>
</feature>
<feature type="binding site" evidence="2">
    <location>
        <position position="44"/>
    </location>
    <ligand>
        <name>Mg(2+)</name>
        <dbReference type="ChEBI" id="CHEBI:18420"/>
        <label>2</label>
    </ligand>
</feature>
<feature type="binding site" evidence="2">
    <location>
        <position position="28"/>
    </location>
    <ligand>
        <name>Mg(2+)</name>
        <dbReference type="ChEBI" id="CHEBI:18420"/>
        <label>4</label>
    </ligand>
</feature>
<dbReference type="InterPro" id="IPR006283">
    <property type="entry name" value="ThiL-like"/>
</dbReference>